<comment type="caution">
    <text evidence="1">The sequence shown here is derived from an EMBL/GenBank/DDBJ whole genome shotgun (WGS) entry which is preliminary data.</text>
</comment>
<name>A0A1F7XJQ5_9BACT</name>
<reference evidence="1 2" key="1">
    <citation type="journal article" date="2016" name="Nat. Commun.">
        <title>Thousands of microbial genomes shed light on interconnected biogeochemical processes in an aquifer system.</title>
        <authorList>
            <person name="Anantharaman K."/>
            <person name="Brown C.T."/>
            <person name="Hug L.A."/>
            <person name="Sharon I."/>
            <person name="Castelle C.J."/>
            <person name="Probst A.J."/>
            <person name="Thomas B.C."/>
            <person name="Singh A."/>
            <person name="Wilkins M.J."/>
            <person name="Karaoz U."/>
            <person name="Brodie E.L."/>
            <person name="Williams K.H."/>
            <person name="Hubbard S.S."/>
            <person name="Banfield J.F."/>
        </authorList>
    </citation>
    <scope>NUCLEOTIDE SEQUENCE [LARGE SCALE GENOMIC DNA]</scope>
</reference>
<dbReference type="AlphaFoldDB" id="A0A1F7XJQ5"/>
<organism evidence="1 2">
    <name type="scientific">Candidatus Woesebacteria bacterium RBG_16_42_24</name>
    <dbReference type="NCBI Taxonomy" id="1802485"/>
    <lineage>
        <taxon>Bacteria</taxon>
        <taxon>Candidatus Woeseibacteriota</taxon>
    </lineage>
</organism>
<accession>A0A1F7XJQ5</accession>
<dbReference type="Proteomes" id="UP000177382">
    <property type="component" value="Unassembled WGS sequence"/>
</dbReference>
<gene>
    <name evidence="1" type="ORF">A2V97_01395</name>
</gene>
<evidence type="ECO:0000313" key="2">
    <source>
        <dbReference type="Proteomes" id="UP000177382"/>
    </source>
</evidence>
<proteinExistence type="predicted"/>
<protein>
    <submittedName>
        <fullName evidence="1">Uncharacterized protein</fullName>
    </submittedName>
</protein>
<evidence type="ECO:0000313" key="1">
    <source>
        <dbReference type="EMBL" id="OGM15271.1"/>
    </source>
</evidence>
<dbReference type="EMBL" id="MGFX01000006">
    <property type="protein sequence ID" value="OGM15271.1"/>
    <property type="molecule type" value="Genomic_DNA"/>
</dbReference>
<sequence>MGKEGELKAVRGCQVVLDLSRPDAATSGLDLRCPTATGQCLVDFAEDRGDYGIIRSRSCPHGLTPKTPSPDN</sequence>